<dbReference type="HOGENOM" id="CLU_744271_0_0_1"/>
<dbReference type="GeneID" id="5126095"/>
<reference evidence="1 2" key="1">
    <citation type="journal article" date="2009" name="Nature">
        <title>Evolution of pathogenicity and sexual reproduction in eight Candida genomes.</title>
        <authorList>
            <person name="Butler G."/>
            <person name="Rasmussen M.D."/>
            <person name="Lin M.F."/>
            <person name="Santos M.A."/>
            <person name="Sakthikumar S."/>
            <person name="Munro C.A."/>
            <person name="Rheinbay E."/>
            <person name="Grabherr M."/>
            <person name="Forche A."/>
            <person name="Reedy J.L."/>
            <person name="Agrafioti I."/>
            <person name="Arnaud M.B."/>
            <person name="Bates S."/>
            <person name="Brown A.J."/>
            <person name="Brunke S."/>
            <person name="Costanzo M.C."/>
            <person name="Fitzpatrick D.A."/>
            <person name="de Groot P.W."/>
            <person name="Harris D."/>
            <person name="Hoyer L.L."/>
            <person name="Hube B."/>
            <person name="Klis F.M."/>
            <person name="Kodira C."/>
            <person name="Lennard N."/>
            <person name="Logue M.E."/>
            <person name="Martin R."/>
            <person name="Neiman A.M."/>
            <person name="Nikolaou E."/>
            <person name="Quail M.A."/>
            <person name="Quinn J."/>
            <person name="Santos M.C."/>
            <person name="Schmitzberger F.F."/>
            <person name="Sherlock G."/>
            <person name="Shah P."/>
            <person name="Silverstein K.A."/>
            <person name="Skrzypek M.S."/>
            <person name="Soll D."/>
            <person name="Staggs R."/>
            <person name="Stansfield I."/>
            <person name="Stumpf M.P."/>
            <person name="Sudbery P.E."/>
            <person name="Srikantha T."/>
            <person name="Zeng Q."/>
            <person name="Berman J."/>
            <person name="Berriman M."/>
            <person name="Heitman J."/>
            <person name="Gow N.A."/>
            <person name="Lorenz M.C."/>
            <person name="Birren B.W."/>
            <person name="Kellis M."/>
            <person name="Cuomo C.A."/>
        </authorList>
    </citation>
    <scope>NUCLEOTIDE SEQUENCE [LARGE SCALE GENOMIC DNA]</scope>
    <source>
        <strain evidence="2">ATCC 6260 / CBS 566 / DSM 6381 / JCM 1539 / NBRC 10279 / NRRL Y-324</strain>
    </source>
</reference>
<evidence type="ECO:0000313" key="1">
    <source>
        <dbReference type="EMBL" id="EDK39247.2"/>
    </source>
</evidence>
<dbReference type="EMBL" id="CH408158">
    <property type="protein sequence ID" value="EDK39247.2"/>
    <property type="molecule type" value="Genomic_DNA"/>
</dbReference>
<dbReference type="OrthoDB" id="4096984at2759"/>
<evidence type="ECO:0000313" key="2">
    <source>
        <dbReference type="Proteomes" id="UP000001997"/>
    </source>
</evidence>
<keyword evidence="2" id="KW-1185">Reference proteome</keyword>
<dbReference type="eggNOG" id="ENOG502SVZ2">
    <property type="taxonomic scope" value="Eukaryota"/>
</dbReference>
<gene>
    <name evidence="1" type="ORF">PGUG_03345</name>
</gene>
<dbReference type="VEuPathDB" id="FungiDB:PGUG_03345"/>
<dbReference type="OMA" id="RMVWNVL"/>
<name>A5DJ94_PICGU</name>
<proteinExistence type="predicted"/>
<dbReference type="KEGG" id="pgu:PGUG_03345"/>
<dbReference type="Proteomes" id="UP000001997">
    <property type="component" value="Unassembled WGS sequence"/>
</dbReference>
<dbReference type="RefSeq" id="XP_001483964.2">
    <property type="nucleotide sequence ID" value="XM_001483914.1"/>
</dbReference>
<organism evidence="1 2">
    <name type="scientific">Meyerozyma guilliermondii (strain ATCC 6260 / CBS 566 / DSM 6381 / JCM 1539 / NBRC 10279 / NRRL Y-324)</name>
    <name type="common">Yeast</name>
    <name type="synonym">Candida guilliermondii</name>
    <dbReference type="NCBI Taxonomy" id="294746"/>
    <lineage>
        <taxon>Eukaryota</taxon>
        <taxon>Fungi</taxon>
        <taxon>Dikarya</taxon>
        <taxon>Ascomycota</taxon>
        <taxon>Saccharomycotina</taxon>
        <taxon>Pichiomycetes</taxon>
        <taxon>Debaryomycetaceae</taxon>
        <taxon>Meyerozyma</taxon>
    </lineage>
</organism>
<dbReference type="AlphaFoldDB" id="A5DJ94"/>
<dbReference type="InParanoid" id="A5DJ94"/>
<sequence>MKYGGYFCRPPLNTETFVRRLEKFAVEHPTGSHPSALVDCIVAARHLQQNHHRKPHTISTKWSDLLQLRLVSNHEIETKLWDFFQKHRSQIDANVASRYLLEHPQPKVSSRIIDLASTVAEPSITRVALRTLLHQKDYSNSFNLVDRVVCSHRSLRTGRQEWLRTMMVSQAIGAAWGIAEASVLSAEWSHFCVSNMALAGCLALGLNLVQNGSGLSRVKWRPYMSSLYKHMHREELEMVNRIVTHFEEHNELNVRNFHVSEARQNTPLNIFSHNDMILEAPQSEIEQEGVSEVVKVSNMIRLEVQKRKMVMGPVDEEVDFLEFWQRHGDGFQWVEPDQDPAEIRQWKLQEAEKHN</sequence>
<protein>
    <submittedName>
        <fullName evidence="1">Uncharacterized protein</fullName>
    </submittedName>
</protein>
<accession>A5DJ94</accession>